<proteinExistence type="predicted"/>
<dbReference type="Gene3D" id="2.40.70.10">
    <property type="entry name" value="Acid Proteases"/>
    <property type="match status" value="1"/>
</dbReference>
<dbReference type="InterPro" id="IPR043128">
    <property type="entry name" value="Rev_trsase/Diguanyl_cyclase"/>
</dbReference>
<dbReference type="InterPro" id="IPR043502">
    <property type="entry name" value="DNA/RNA_pol_sf"/>
</dbReference>
<keyword evidence="4" id="KW-0808">Transferase</keyword>
<dbReference type="SUPFAM" id="SSF56672">
    <property type="entry name" value="DNA/RNA polymerases"/>
    <property type="match status" value="1"/>
</dbReference>
<evidence type="ECO:0000259" key="3">
    <source>
        <dbReference type="Pfam" id="PF17919"/>
    </source>
</evidence>
<protein>
    <submittedName>
        <fullName evidence="4">Reverse transcriptase domain-containing protein</fullName>
    </submittedName>
</protein>
<dbReference type="InterPro" id="IPR000477">
    <property type="entry name" value="RT_dom"/>
</dbReference>
<name>A0ABQ4ZIM4_9ASTR</name>
<feature type="domain" description="Reverse transcriptase" evidence="2">
    <location>
        <begin position="924"/>
        <end position="1070"/>
    </location>
</feature>
<evidence type="ECO:0000313" key="4">
    <source>
        <dbReference type="EMBL" id="GJS89366.1"/>
    </source>
</evidence>
<evidence type="ECO:0000259" key="2">
    <source>
        <dbReference type="Pfam" id="PF00078"/>
    </source>
</evidence>
<dbReference type="InterPro" id="IPR021109">
    <property type="entry name" value="Peptidase_aspartic_dom_sf"/>
</dbReference>
<feature type="compositionally biased region" description="Low complexity" evidence="1">
    <location>
        <begin position="311"/>
        <end position="325"/>
    </location>
</feature>
<dbReference type="InterPro" id="IPR053134">
    <property type="entry name" value="RNA-dir_DNA_polymerase"/>
</dbReference>
<dbReference type="Gene3D" id="3.10.10.10">
    <property type="entry name" value="HIV Type 1 Reverse Transcriptase, subunit A, domain 1"/>
    <property type="match status" value="1"/>
</dbReference>
<feature type="region of interest" description="Disordered" evidence="1">
    <location>
        <begin position="292"/>
        <end position="325"/>
    </location>
</feature>
<dbReference type="PANTHER" id="PTHR24559:SF444">
    <property type="entry name" value="REVERSE TRANSCRIPTASE DOMAIN-CONTAINING PROTEIN"/>
    <property type="match status" value="1"/>
</dbReference>
<evidence type="ECO:0000256" key="1">
    <source>
        <dbReference type="SAM" id="MobiDB-lite"/>
    </source>
</evidence>
<dbReference type="CDD" id="cd01647">
    <property type="entry name" value="RT_LTR"/>
    <property type="match status" value="1"/>
</dbReference>
<reference evidence="4" key="2">
    <citation type="submission" date="2022-01" db="EMBL/GenBank/DDBJ databases">
        <authorList>
            <person name="Yamashiro T."/>
            <person name="Shiraishi A."/>
            <person name="Satake H."/>
            <person name="Nakayama K."/>
        </authorList>
    </citation>
    <scope>NUCLEOTIDE SEQUENCE</scope>
</reference>
<dbReference type="Proteomes" id="UP001151760">
    <property type="component" value="Unassembled WGS sequence"/>
</dbReference>
<feature type="compositionally biased region" description="Basic and acidic residues" evidence="1">
    <location>
        <begin position="444"/>
        <end position="454"/>
    </location>
</feature>
<feature type="region of interest" description="Disordered" evidence="1">
    <location>
        <begin position="426"/>
        <end position="469"/>
    </location>
</feature>
<dbReference type="CDD" id="cd00303">
    <property type="entry name" value="retropepsin_like"/>
    <property type="match status" value="1"/>
</dbReference>
<keyword evidence="5" id="KW-1185">Reference proteome</keyword>
<dbReference type="Pfam" id="PF00078">
    <property type="entry name" value="RVT_1"/>
    <property type="match status" value="1"/>
</dbReference>
<keyword evidence="4" id="KW-0695">RNA-directed DNA polymerase</keyword>
<feature type="region of interest" description="Disordered" evidence="1">
    <location>
        <begin position="1226"/>
        <end position="1262"/>
    </location>
</feature>
<feature type="compositionally biased region" description="Polar residues" evidence="1">
    <location>
        <begin position="455"/>
        <end position="469"/>
    </location>
</feature>
<organism evidence="4 5">
    <name type="scientific">Tanacetum coccineum</name>
    <dbReference type="NCBI Taxonomy" id="301880"/>
    <lineage>
        <taxon>Eukaryota</taxon>
        <taxon>Viridiplantae</taxon>
        <taxon>Streptophyta</taxon>
        <taxon>Embryophyta</taxon>
        <taxon>Tracheophyta</taxon>
        <taxon>Spermatophyta</taxon>
        <taxon>Magnoliopsida</taxon>
        <taxon>eudicotyledons</taxon>
        <taxon>Gunneridae</taxon>
        <taxon>Pentapetalae</taxon>
        <taxon>asterids</taxon>
        <taxon>campanulids</taxon>
        <taxon>Asterales</taxon>
        <taxon>Asteraceae</taxon>
        <taxon>Asteroideae</taxon>
        <taxon>Anthemideae</taxon>
        <taxon>Anthemidinae</taxon>
        <taxon>Tanacetum</taxon>
    </lineage>
</organism>
<gene>
    <name evidence="4" type="ORF">Tco_0772002</name>
</gene>
<feature type="compositionally biased region" description="Basic residues" evidence="1">
    <location>
        <begin position="1"/>
        <end position="12"/>
    </location>
</feature>
<dbReference type="InterPro" id="IPR041577">
    <property type="entry name" value="RT_RNaseH_2"/>
</dbReference>
<dbReference type="EMBL" id="BQNB010011344">
    <property type="protein sequence ID" value="GJS89366.1"/>
    <property type="molecule type" value="Genomic_DNA"/>
</dbReference>
<dbReference type="Pfam" id="PF17919">
    <property type="entry name" value="RT_RNaseH_2"/>
    <property type="match status" value="1"/>
</dbReference>
<sequence length="1395" mass="156540">MRTRSQSRRRRQQQVAPTFVEPFDLEKPNNNQEPPNPLVVTMADNRTMAQMLQAPTEGYEDAIVVPAITADNFELKHSLLTLVQNKQFFGHDKEDPHAHIRYFNKITSTMKFPNIPSTSFQQRFDESFYEAWDRFNDLLRACPHHGFSELHQLDTFYNALNSNDQDSLNSAAGGNFLDKMPRECLKIIESKSKVRQSRSKAIVAKVSTSSSTPGISPDVAELKDMVKALLLDKKNQSQAPATVKAVEESCVTCGGAHSHRNCPATDGNVYRDNIQEYVSQAAAVNYNQGNTGYRPPMVANQVRPPGFPPVQQNQGNNQNRYNQNRGNNYNHGPIFRPPVNQPLAYQAPSYQAPAPQTQGVSKADFESYVKANDAVMQNMQNQMTNITDLLTKFMNNNTASTSGSGSLPSNTVANPKGDVKAITTRSGVSYNGPQIPPPISSLPKEVENEPEVTKDSVQPSTENIQPPAVQTNDQIGEPVVASKTKPTLPYPSRANKEKLREKDDLLASKFMEIFRNLHFELSFADALIHMPKFAPMFRKLLNNKDKILELTKTPVNENCSAVILKKFPEKLGDPGRFLIPCDFPEMNECLALADLGASINLMPLSIWKELNLPDLTKTRMILELADRTISTPTGIAEDVFVKVGTFFFPADFVVVDYVADPRVPLILGRPFLRTARALIDVHGEQMTLRHDDQSVTFKVGDTKTFSYNIIESVNRVDVIDIACEEYVQEVLEISESGNPTSPSDLMIDSRSPSFTPFGGSDFLMEEIDAFLEHDDSIPPGVDGIYDSEGDTVYLEELLSVINSDPNLPPSPVCEINVPEKIKSSCEDPPDLELKDLPSHLEYAFLEGDDKLPVIIAKNLKDEDKTALIKVLKSHKHAIAWKISDIKGIDPQFCTHKILMEENAKPVVQHQRRVNPKIHEVIKQEVIKLLDAELIYPIFDSPWMLKRLAGNEYYCFLDGFFCYFQIPIDPLDQEKTTFTCPYGTFAYRRMPFGLCNAPGTFQRCMVAIFHDMIEKTMEVFMDDFSVFGDSFSSCLSHLDKMLQRCEDTNLVLNWEKCHFMVKEGIVLGHKISKTGIEVDKAKVDVIAKLPHPTTVKETLFIFSKECIEAFETLKMKLTQAPILVAPDWDLPFEIMCDASDFAVGAVLGQQFDVVIRDKKGAENLAADHLSRLENPYQSELEKKEITETFPLDTLGMVTFRGDNSAPWFADFANYHAGNFVIKGMSSQQKTSTDNVQKSTMKQSKMSKQRNHGNLRVQKEAKNQSQKENVSLIKIINHVIKRAGKIPFYCSSSSQTCPWLKTKGFSKLEGTKDNLSVQVLLGSKKCHSPSLIGPIPKKEFHVVERKAHVKKEIAQISSLNLAKVTSKKEHVGYPQVSIDSNGTIAAQMIERKDWLQD</sequence>
<dbReference type="GO" id="GO:0003964">
    <property type="term" value="F:RNA-directed DNA polymerase activity"/>
    <property type="evidence" value="ECO:0007669"/>
    <property type="project" value="UniProtKB-KW"/>
</dbReference>
<dbReference type="SUPFAM" id="SSF50630">
    <property type="entry name" value="Acid proteases"/>
    <property type="match status" value="1"/>
</dbReference>
<dbReference type="PANTHER" id="PTHR24559">
    <property type="entry name" value="TRANSPOSON TY3-I GAG-POL POLYPROTEIN"/>
    <property type="match status" value="1"/>
</dbReference>
<accession>A0ABQ4ZIM4</accession>
<comment type="caution">
    <text evidence="4">The sequence shown here is derived from an EMBL/GenBank/DDBJ whole genome shotgun (WGS) entry which is preliminary data.</text>
</comment>
<reference evidence="4" key="1">
    <citation type="journal article" date="2022" name="Int. J. Mol. Sci.">
        <title>Draft Genome of Tanacetum Coccineum: Genomic Comparison of Closely Related Tanacetum-Family Plants.</title>
        <authorList>
            <person name="Yamashiro T."/>
            <person name="Shiraishi A."/>
            <person name="Nakayama K."/>
            <person name="Satake H."/>
        </authorList>
    </citation>
    <scope>NUCLEOTIDE SEQUENCE</scope>
</reference>
<feature type="domain" description="Reverse transcriptase/retrotransposon-derived protein RNase H-like" evidence="3">
    <location>
        <begin position="1102"/>
        <end position="1151"/>
    </location>
</feature>
<keyword evidence="4" id="KW-0548">Nucleotidyltransferase</keyword>
<dbReference type="Gene3D" id="3.30.70.270">
    <property type="match status" value="1"/>
</dbReference>
<evidence type="ECO:0000313" key="5">
    <source>
        <dbReference type="Proteomes" id="UP001151760"/>
    </source>
</evidence>
<feature type="region of interest" description="Disordered" evidence="1">
    <location>
        <begin position="1"/>
        <end position="36"/>
    </location>
</feature>